<dbReference type="Pfam" id="PF00400">
    <property type="entry name" value="WD40"/>
    <property type="match status" value="1"/>
</dbReference>
<dbReference type="OMA" id="NQIKWCR"/>
<keyword evidence="6" id="KW-1185">Reference proteome</keyword>
<proteinExistence type="inferred from homology"/>
<dbReference type="STRING" id="2880.D7FN42"/>
<dbReference type="GO" id="GO:0000159">
    <property type="term" value="C:protein phosphatase type 2A complex"/>
    <property type="evidence" value="ECO:0007669"/>
    <property type="project" value="UniProtKB-UniRule"/>
</dbReference>
<dbReference type="EMBL" id="FN649741">
    <property type="protein sequence ID" value="CBJ30103.1"/>
    <property type="molecule type" value="Genomic_DNA"/>
</dbReference>
<reference evidence="5 6" key="1">
    <citation type="journal article" date="2010" name="Nature">
        <title>The Ectocarpus genome and the independent evolution of multicellularity in brown algae.</title>
        <authorList>
            <person name="Cock J.M."/>
            <person name="Sterck L."/>
            <person name="Rouze P."/>
            <person name="Scornet D."/>
            <person name="Allen A.E."/>
            <person name="Amoutzias G."/>
            <person name="Anthouard V."/>
            <person name="Artiguenave F."/>
            <person name="Aury J.M."/>
            <person name="Badger J.H."/>
            <person name="Beszteri B."/>
            <person name="Billiau K."/>
            <person name="Bonnet E."/>
            <person name="Bothwell J.H."/>
            <person name="Bowler C."/>
            <person name="Boyen C."/>
            <person name="Brownlee C."/>
            <person name="Carrano C.J."/>
            <person name="Charrier B."/>
            <person name="Cho G.Y."/>
            <person name="Coelho S.M."/>
            <person name="Collen J."/>
            <person name="Corre E."/>
            <person name="Da Silva C."/>
            <person name="Delage L."/>
            <person name="Delaroque N."/>
            <person name="Dittami S.M."/>
            <person name="Doulbeau S."/>
            <person name="Elias M."/>
            <person name="Farnham G."/>
            <person name="Gachon C.M."/>
            <person name="Gschloessl B."/>
            <person name="Heesch S."/>
            <person name="Jabbari K."/>
            <person name="Jubin C."/>
            <person name="Kawai H."/>
            <person name="Kimura K."/>
            <person name="Kloareg B."/>
            <person name="Kupper F.C."/>
            <person name="Lang D."/>
            <person name="Le Bail A."/>
            <person name="Leblanc C."/>
            <person name="Lerouge P."/>
            <person name="Lohr M."/>
            <person name="Lopez P.J."/>
            <person name="Martens C."/>
            <person name="Maumus F."/>
            <person name="Michel G."/>
            <person name="Miranda-Saavedra D."/>
            <person name="Morales J."/>
            <person name="Moreau H."/>
            <person name="Motomura T."/>
            <person name="Nagasato C."/>
            <person name="Napoli C.A."/>
            <person name="Nelson D.R."/>
            <person name="Nyvall-Collen P."/>
            <person name="Peters A.F."/>
            <person name="Pommier C."/>
            <person name="Potin P."/>
            <person name="Poulain J."/>
            <person name="Quesneville H."/>
            <person name="Read B."/>
            <person name="Rensing S.A."/>
            <person name="Ritter A."/>
            <person name="Rousvoal S."/>
            <person name="Samanta M."/>
            <person name="Samson G."/>
            <person name="Schroeder D.C."/>
            <person name="Segurens B."/>
            <person name="Strittmatter M."/>
            <person name="Tonon T."/>
            <person name="Tregear J.W."/>
            <person name="Valentin K."/>
            <person name="von Dassow P."/>
            <person name="Yamagishi T."/>
            <person name="Van de Peer Y."/>
            <person name="Wincker P."/>
        </authorList>
    </citation>
    <scope>NUCLEOTIDE SEQUENCE [LARGE SCALE GENOMIC DNA]</scope>
    <source>
        <strain evidence="6">Ec32 / CCAP1310/4</strain>
    </source>
</reference>
<dbReference type="eggNOG" id="KOG1354">
    <property type="taxonomic scope" value="Eukaryota"/>
</dbReference>
<evidence type="ECO:0000256" key="3">
    <source>
        <dbReference type="ARBA" id="ARBA00022737"/>
    </source>
</evidence>
<protein>
    <recommendedName>
        <fullName evidence="4">Serine/threonine-protein phosphatase 2A 55 kDa regulatory subunit B</fullName>
    </recommendedName>
</protein>
<evidence type="ECO:0000313" key="6">
    <source>
        <dbReference type="Proteomes" id="UP000002630"/>
    </source>
</evidence>
<dbReference type="InterPro" id="IPR036322">
    <property type="entry name" value="WD40_repeat_dom_sf"/>
</dbReference>
<dbReference type="InterPro" id="IPR001680">
    <property type="entry name" value="WD40_rpt"/>
</dbReference>
<keyword evidence="3 4" id="KW-0677">Repeat</keyword>
<gene>
    <name evidence="5" type="ORF">Esi_0175_0007</name>
</gene>
<dbReference type="Gene3D" id="2.130.10.10">
    <property type="entry name" value="YVTN repeat-like/Quinoprotein amine dehydrogenase"/>
    <property type="match status" value="1"/>
</dbReference>
<dbReference type="PANTHER" id="PTHR11871">
    <property type="entry name" value="PROTEIN PHOSPHATASE PP2A REGULATORY SUBUNIT B"/>
    <property type="match status" value="1"/>
</dbReference>
<sequence length="388" mass="43388">MSGKNAPEFKLSQCFGDCSPAEEATQADILSTVSFDDSGEYFATGDRGGRVVIFKKSGGKAKMHSCGKVRRSSDFKFFTEFQSHEAEFDYLKSLEIEEKINAIKWCPRVNDALFLLATNDKTVKLWKVREKQMKKVTTTMPNAVREGIGRRKGALTLPQVSVAGTAVTTSLRRVFANAHTYHVNSVDPNSDGEHFISADDLRINMWNLEITDRSFNILDMKPKSMEELTEVITAATFHPSHCNVFLYSSSRGCIKMGDMRASALCDKHAKVLEKPAEPSAQSFFSEIVASISDIKSTSDGRYIVSRDYMTLKLWDVNMEARPVKTINVHEHLRPQLCNLYESDCIFDKFECAVSGDASNVLTGSYSNMCHMYDRYGQAMASIEAICAL</sequence>
<comment type="similarity">
    <text evidence="1 4">Belongs to the phosphatase 2A regulatory subunit B family.</text>
</comment>
<dbReference type="SUPFAM" id="SSF50978">
    <property type="entry name" value="WD40 repeat-like"/>
    <property type="match status" value="1"/>
</dbReference>
<dbReference type="AlphaFoldDB" id="D7FN42"/>
<dbReference type="InterPro" id="IPR018067">
    <property type="entry name" value="PP2A_PR55_CS"/>
</dbReference>
<name>D7FN42_ECTSI</name>
<dbReference type="PROSITE" id="PS01024">
    <property type="entry name" value="PR55_1"/>
    <property type="match status" value="1"/>
</dbReference>
<evidence type="ECO:0000313" key="5">
    <source>
        <dbReference type="EMBL" id="CBJ30103.1"/>
    </source>
</evidence>
<dbReference type="PRINTS" id="PR00600">
    <property type="entry name" value="PP2APR55"/>
</dbReference>
<dbReference type="SMART" id="SM00320">
    <property type="entry name" value="WD40"/>
    <property type="match status" value="6"/>
</dbReference>
<dbReference type="InParanoid" id="D7FN42"/>
<dbReference type="EMBL" id="FN648255">
    <property type="protein sequence ID" value="CBJ30103.1"/>
    <property type="molecule type" value="Genomic_DNA"/>
</dbReference>
<evidence type="ECO:0000256" key="2">
    <source>
        <dbReference type="ARBA" id="ARBA00022574"/>
    </source>
</evidence>
<dbReference type="Proteomes" id="UP000002630">
    <property type="component" value="Linkage Group LG16"/>
</dbReference>
<dbReference type="GO" id="GO:0019888">
    <property type="term" value="F:protein phosphatase regulator activity"/>
    <property type="evidence" value="ECO:0007669"/>
    <property type="project" value="InterPro"/>
</dbReference>
<keyword evidence="2 4" id="KW-0853">WD repeat</keyword>
<evidence type="ECO:0000256" key="1">
    <source>
        <dbReference type="ARBA" id="ARBA00008259"/>
    </source>
</evidence>
<accession>D7FN42</accession>
<dbReference type="PIRSF" id="PIRSF037309">
    <property type="entry name" value="PP2A_PR55"/>
    <property type="match status" value="1"/>
</dbReference>
<organism evidence="5 6">
    <name type="scientific">Ectocarpus siliculosus</name>
    <name type="common">Brown alga</name>
    <name type="synonym">Conferva siliculosa</name>
    <dbReference type="NCBI Taxonomy" id="2880"/>
    <lineage>
        <taxon>Eukaryota</taxon>
        <taxon>Sar</taxon>
        <taxon>Stramenopiles</taxon>
        <taxon>Ochrophyta</taxon>
        <taxon>PX clade</taxon>
        <taxon>Phaeophyceae</taxon>
        <taxon>Ectocarpales</taxon>
        <taxon>Ectocarpaceae</taxon>
        <taxon>Ectocarpus</taxon>
    </lineage>
</organism>
<dbReference type="OrthoDB" id="6274823at2759"/>
<evidence type="ECO:0000256" key="4">
    <source>
        <dbReference type="RuleBase" id="RU331113"/>
    </source>
</evidence>
<dbReference type="InterPro" id="IPR000009">
    <property type="entry name" value="PP2A_PR55"/>
</dbReference>
<dbReference type="InterPro" id="IPR015943">
    <property type="entry name" value="WD40/YVTN_repeat-like_dom_sf"/>
</dbReference>